<dbReference type="VEuPathDB" id="TrichDB:TVAGG3_0964130"/>
<dbReference type="VEuPathDB" id="TrichDB:TVAG_006830"/>
<dbReference type="InterPro" id="IPR019734">
    <property type="entry name" value="TPR_rpt"/>
</dbReference>
<protein>
    <submittedName>
        <fullName evidence="10">TPR Domain containing protein</fullName>
    </submittedName>
</protein>
<dbReference type="Gene3D" id="1.25.40.10">
    <property type="entry name" value="Tetratricopeptide repeat domain"/>
    <property type="match status" value="4"/>
</dbReference>
<comment type="similarity">
    <text evidence="1">Belongs to the TTC21 family.</text>
</comment>
<organism evidence="10 11">
    <name type="scientific">Trichomonas vaginalis (strain ATCC PRA-98 / G3)</name>
    <dbReference type="NCBI Taxonomy" id="412133"/>
    <lineage>
        <taxon>Eukaryota</taxon>
        <taxon>Metamonada</taxon>
        <taxon>Parabasalia</taxon>
        <taxon>Trichomonadida</taxon>
        <taxon>Trichomonadidae</taxon>
        <taxon>Trichomonas</taxon>
    </lineage>
</organism>
<dbReference type="Pfam" id="PF25062">
    <property type="entry name" value="ARM_TT21_N"/>
    <property type="match status" value="1"/>
</dbReference>
<evidence type="ECO:0000313" key="10">
    <source>
        <dbReference type="EMBL" id="EAX97552.1"/>
    </source>
</evidence>
<evidence type="ECO:0000256" key="3">
    <source>
        <dbReference type="ARBA" id="ARBA00022803"/>
    </source>
</evidence>
<dbReference type="SUPFAM" id="SSF48452">
    <property type="entry name" value="TPR-like"/>
    <property type="match status" value="4"/>
</dbReference>
<proteinExistence type="inferred from homology"/>
<dbReference type="InterPro" id="IPR040364">
    <property type="entry name" value="TTC21A/TTC21B"/>
</dbReference>
<dbReference type="Pfam" id="PF25068">
    <property type="entry name" value="ARM_TT21_4th"/>
    <property type="match status" value="1"/>
</dbReference>
<reference evidence="10" key="1">
    <citation type="submission" date="2006-10" db="EMBL/GenBank/DDBJ databases">
        <authorList>
            <person name="Amadeo P."/>
            <person name="Zhao Q."/>
            <person name="Wortman J."/>
            <person name="Fraser-Liggett C."/>
            <person name="Carlton J."/>
        </authorList>
    </citation>
    <scope>NUCLEOTIDE SEQUENCE</scope>
    <source>
        <strain evidence="10">G3</strain>
    </source>
</reference>
<feature type="repeat" description="TPR" evidence="4">
    <location>
        <begin position="722"/>
        <end position="755"/>
    </location>
</feature>
<dbReference type="GO" id="GO:0030991">
    <property type="term" value="C:intraciliary transport particle A"/>
    <property type="evidence" value="ECO:0000318"/>
    <property type="project" value="GO_Central"/>
</dbReference>
<evidence type="ECO:0000259" key="5">
    <source>
        <dbReference type="Pfam" id="PF25060"/>
    </source>
</evidence>
<dbReference type="InterPro" id="IPR056836">
    <property type="entry name" value="ARM_TT21_4th"/>
</dbReference>
<dbReference type="InterPro" id="IPR056835">
    <property type="entry name" value="ARM_TT21_5th"/>
</dbReference>
<name>A2FC06_TRIV3</name>
<dbReference type="PROSITE" id="PS50005">
    <property type="entry name" value="TPR"/>
    <property type="match status" value="3"/>
</dbReference>
<evidence type="ECO:0000259" key="6">
    <source>
        <dbReference type="Pfam" id="PF25062"/>
    </source>
</evidence>
<dbReference type="RefSeq" id="XP_001310482.1">
    <property type="nucleotide sequence ID" value="XM_001310481.1"/>
</dbReference>
<dbReference type="InterPro" id="IPR011990">
    <property type="entry name" value="TPR-like_helical_dom_sf"/>
</dbReference>
<feature type="repeat" description="TPR" evidence="4">
    <location>
        <begin position="756"/>
        <end position="789"/>
    </location>
</feature>
<feature type="repeat" description="TPR" evidence="4">
    <location>
        <begin position="887"/>
        <end position="920"/>
    </location>
</feature>
<keyword evidence="2" id="KW-0677">Repeat</keyword>
<dbReference type="GO" id="GO:0005929">
    <property type="term" value="C:cilium"/>
    <property type="evidence" value="ECO:0007669"/>
    <property type="project" value="GOC"/>
</dbReference>
<feature type="domain" description="Tetratricopeptide repeat protein 21A/21B fifth ARM repeats" evidence="8">
    <location>
        <begin position="955"/>
        <end position="1056"/>
    </location>
</feature>
<keyword evidence="11" id="KW-1185">Reference proteome</keyword>
<feature type="domain" description="Tetratricopeptide repeat protein 21A/21B fourth ARM" evidence="9">
    <location>
        <begin position="762"/>
        <end position="913"/>
    </location>
</feature>
<accession>A2FC06</accession>
<dbReference type="PANTHER" id="PTHR14699">
    <property type="entry name" value="STI2 PROTEIN-RELATED"/>
    <property type="match status" value="1"/>
</dbReference>
<dbReference type="SMART" id="SM00028">
    <property type="entry name" value="TPR"/>
    <property type="match status" value="10"/>
</dbReference>
<dbReference type="eggNOG" id="ENOG502QQAB">
    <property type="taxonomic scope" value="Eukaryota"/>
</dbReference>
<dbReference type="GO" id="GO:0061512">
    <property type="term" value="P:protein localization to cilium"/>
    <property type="evidence" value="ECO:0000318"/>
    <property type="project" value="GO_Central"/>
</dbReference>
<evidence type="ECO:0000256" key="2">
    <source>
        <dbReference type="ARBA" id="ARBA00022737"/>
    </source>
</evidence>
<evidence type="ECO:0000259" key="9">
    <source>
        <dbReference type="Pfam" id="PF25068"/>
    </source>
</evidence>
<dbReference type="Pfam" id="PF25058">
    <property type="entry name" value="ARM_TT21"/>
    <property type="match status" value="1"/>
</dbReference>
<dbReference type="InterPro" id="IPR056832">
    <property type="entry name" value="ARM_TT21_2nd"/>
</dbReference>
<dbReference type="Pfam" id="PF25064">
    <property type="entry name" value="ARM_TT21_5th"/>
    <property type="match status" value="1"/>
</dbReference>
<dbReference type="STRING" id="5722.A2FC06"/>
<dbReference type="Proteomes" id="UP000001542">
    <property type="component" value="Unassembled WGS sequence"/>
</dbReference>
<gene>
    <name evidence="10" type="ORF">TVAG_006830</name>
</gene>
<dbReference type="Pfam" id="PF13181">
    <property type="entry name" value="TPR_8"/>
    <property type="match status" value="1"/>
</dbReference>
<dbReference type="Pfam" id="PF25063">
    <property type="entry name" value="ARM_TT21_C"/>
    <property type="match status" value="1"/>
</dbReference>
<dbReference type="PANTHER" id="PTHR14699:SF0">
    <property type="entry name" value="TETRATRICOPEPTIDE REPEAT PROTEIN 21 HOMOLOG"/>
    <property type="match status" value="1"/>
</dbReference>
<feature type="domain" description="Tetratricopeptide repeat protein 21A/21B C-terminal ARM" evidence="7">
    <location>
        <begin position="1089"/>
        <end position="1279"/>
    </location>
</feature>
<evidence type="ECO:0000256" key="4">
    <source>
        <dbReference type="PROSITE-ProRule" id="PRU00339"/>
    </source>
</evidence>
<dbReference type="OrthoDB" id="10259630at2759"/>
<evidence type="ECO:0000256" key="1">
    <source>
        <dbReference type="ARBA" id="ARBA00010935"/>
    </source>
</evidence>
<dbReference type="EMBL" id="DS113710">
    <property type="protein sequence ID" value="EAX97552.1"/>
    <property type="molecule type" value="Genomic_DNA"/>
</dbReference>
<dbReference type="InterPro" id="IPR056834">
    <property type="entry name" value="ARM_TT21_C"/>
</dbReference>
<feature type="domain" description="Tetratricopeptide repeat protein 21A/21B N-terminal ARM repeat" evidence="6">
    <location>
        <begin position="9"/>
        <end position="231"/>
    </location>
</feature>
<feature type="domain" description="Tetratricopeptide repeat protein 21A/21B second ARM" evidence="5">
    <location>
        <begin position="272"/>
        <end position="552"/>
    </location>
</feature>
<dbReference type="FunFam" id="1.25.40.10:FF:002544">
    <property type="entry name" value="TPR Domain containing protein"/>
    <property type="match status" value="1"/>
</dbReference>
<evidence type="ECO:0000259" key="8">
    <source>
        <dbReference type="Pfam" id="PF25064"/>
    </source>
</evidence>
<dbReference type="GO" id="GO:0035721">
    <property type="term" value="P:intraciliary retrograde transport"/>
    <property type="evidence" value="ECO:0000318"/>
    <property type="project" value="GO_Central"/>
</dbReference>
<evidence type="ECO:0000313" key="11">
    <source>
        <dbReference type="Proteomes" id="UP000001542"/>
    </source>
</evidence>
<dbReference type="OMA" id="NATCVRA"/>
<keyword evidence="3 4" id="KW-0802">TPR repeat</keyword>
<sequence length="1288" mass="144665">MVKLLFERVYYYWRHAMYGHVHILCASFIKNQGSDPQFLIWDALASGAEGKTSAGLATLDKLKSMLQAQLAIAYAKLWIHKQAKMQDFASISEIESTLDGLKNSASASSIIQAAQICWLTRDYETAFNLVQPLTSTQPANKDASALVGWIKLTEGDRNSGRWFDLANSDASVTARNIDPFVIYGKALYFANVNKWQESLASLVQLSGISDFPEANLERARVYLSSRSWELALEAAQEGAGHYVSDAEIHFLTVLYELGITGNLESARNSTKSLCEVIAKYEAENAEYIAHVTQVILGLSWSDRQIVDSLLSLFPRVVASNQENPNIQNVYGRLLIAVGRAKEAVEVLQQAVVLDSENDNAFSGLVNAYILMNNMADAQSQLDFLEAMNGTNGPGLALHTLKQKIARLNRLPQDVDSLLGAMKSHVETVYKKLNTSVQSEGTQYKIQVDRFTDMIIILKLPDFEDAMTEAMEHCSTLDKTVPDPRNGPVCDLIEMMLDFVPGAVPFSYYLAILGYGEGRYVQATKAIQFVLNSHWGYNASHCHLLLAQIRLQMKQFDEAEAALNRAVSFDFGIRSSLRYNMIMAQLCDSHGQYDKAVETATNITKTGEYIAAKSPEKLNVILFIAHVHKRAGNFNAALSTVDDALTNFTEPDQVGQIKLFKASLLAKSDYVPDGLAILDSFDQKSELFSAACKSAAKIYLNILKDKAAYIKCFKQLAEVVPNKTNFLLLGDALINVKRFNEAVECFKKALQDDPRDGQVALHLARAYMIVHAFDDALEAYDHAIKVSNDNKVLLEYCRTMYKLRRYPEAQEIVGETMDNIDPDSADWESVFIYAQFAELMSLIELADGSDENSSEYLSDALKCYDRLTAPNRNDIPGDKMLEVKTKASTLYQKNADALLQQDNREEAIKCLKKAAELDDSSSKASLQLAKLLVEDDKTQEAVEICQQILRTNPKCEEATVILADINSNESIQELQQTFNENPTFFRTLVRLIELCARAGQLSSIPEYLEKCDKSLGGYTFCLGLYEYYMGNPQKAIEHFYSCRNDPDWGDVAHIYIFHIKANPSQKFVWCEEKPLAMQKDIDGAENTLRKFRNAGHDTQMMEATLLLSKNTQETVQQALEIYQSMKSDAPDVLIGMCRCFIRLGQQQQATRYLNSLIHDKPIASEITSYVEAFLMMTYISIKDNILDDAEEYVNKAVNLDKSCRKAWEMMAQIYEKKKLHEEAAAALSTAWELTSKTDCYIGYKLAYNYMKAQQPVEAIKVARVVLKIHQNYPKIKEQILIPCCAQIRP</sequence>
<reference evidence="10" key="2">
    <citation type="journal article" date="2007" name="Science">
        <title>Draft genome sequence of the sexually transmitted pathogen Trichomonas vaginalis.</title>
        <authorList>
            <person name="Carlton J.M."/>
            <person name="Hirt R.P."/>
            <person name="Silva J.C."/>
            <person name="Delcher A.L."/>
            <person name="Schatz M."/>
            <person name="Zhao Q."/>
            <person name="Wortman J.R."/>
            <person name="Bidwell S.L."/>
            <person name="Alsmark U.C.M."/>
            <person name="Besteiro S."/>
            <person name="Sicheritz-Ponten T."/>
            <person name="Noel C.J."/>
            <person name="Dacks J.B."/>
            <person name="Foster P.G."/>
            <person name="Simillion C."/>
            <person name="Van de Peer Y."/>
            <person name="Miranda-Saavedra D."/>
            <person name="Barton G.J."/>
            <person name="Westrop G.D."/>
            <person name="Mueller S."/>
            <person name="Dessi D."/>
            <person name="Fiori P.L."/>
            <person name="Ren Q."/>
            <person name="Paulsen I."/>
            <person name="Zhang H."/>
            <person name="Bastida-Corcuera F.D."/>
            <person name="Simoes-Barbosa A."/>
            <person name="Brown M.T."/>
            <person name="Hayes R.D."/>
            <person name="Mukherjee M."/>
            <person name="Okumura C.Y."/>
            <person name="Schneider R."/>
            <person name="Smith A.J."/>
            <person name="Vanacova S."/>
            <person name="Villalvazo M."/>
            <person name="Haas B.J."/>
            <person name="Pertea M."/>
            <person name="Feldblyum T.V."/>
            <person name="Utterback T.R."/>
            <person name="Shu C.L."/>
            <person name="Osoegawa K."/>
            <person name="de Jong P.J."/>
            <person name="Hrdy I."/>
            <person name="Horvathova L."/>
            <person name="Zubacova Z."/>
            <person name="Dolezal P."/>
            <person name="Malik S.B."/>
            <person name="Logsdon J.M. Jr."/>
            <person name="Henze K."/>
            <person name="Gupta A."/>
            <person name="Wang C.C."/>
            <person name="Dunne R.L."/>
            <person name="Upcroft J.A."/>
            <person name="Upcroft P."/>
            <person name="White O."/>
            <person name="Salzberg S.L."/>
            <person name="Tang P."/>
            <person name="Chiu C.-H."/>
            <person name="Lee Y.-S."/>
            <person name="Embley T.M."/>
            <person name="Coombs G.H."/>
            <person name="Mottram J.C."/>
            <person name="Tachezy J."/>
            <person name="Fraser-Liggett C.M."/>
            <person name="Johnson P.J."/>
        </authorList>
    </citation>
    <scope>NUCLEOTIDE SEQUENCE [LARGE SCALE GENOMIC DNA]</scope>
    <source>
        <strain evidence="10">G3</strain>
    </source>
</reference>
<dbReference type="KEGG" id="tva:4755338"/>
<dbReference type="InterPro" id="IPR056833">
    <property type="entry name" value="ARM_TT21_N"/>
</dbReference>
<dbReference type="SMR" id="A2FC06"/>
<evidence type="ECO:0000259" key="7">
    <source>
        <dbReference type="Pfam" id="PF25063"/>
    </source>
</evidence>
<dbReference type="Pfam" id="PF25060">
    <property type="entry name" value="ARM_TT21_2nd"/>
    <property type="match status" value="1"/>
</dbReference>
<dbReference type="InParanoid" id="A2FC06"/>